<dbReference type="Pfam" id="PF05918">
    <property type="entry name" value="API5"/>
    <property type="match status" value="1"/>
</dbReference>
<feature type="non-terminal residue" evidence="2">
    <location>
        <position position="80"/>
    </location>
</feature>
<dbReference type="AlphaFoldDB" id="A0AA41UWH5"/>
<dbReference type="Proteomes" id="UP001177140">
    <property type="component" value="Unassembled WGS sequence"/>
</dbReference>
<protein>
    <submittedName>
        <fullName evidence="2">Uncharacterized protein</fullName>
    </submittedName>
</protein>
<reference evidence="2" key="1">
    <citation type="submission" date="2022-03" db="EMBL/GenBank/DDBJ databases">
        <title>A functionally conserved STORR gene fusion in Papaver species that diverged 16.8 million years ago.</title>
        <authorList>
            <person name="Catania T."/>
        </authorList>
    </citation>
    <scope>NUCLEOTIDE SEQUENCE</scope>
    <source>
        <strain evidence="2">S-191538</strain>
    </source>
</reference>
<dbReference type="InterPro" id="IPR008383">
    <property type="entry name" value="API5"/>
</dbReference>
<sequence length="80" mass="9432">IYMPRKKTREEMNFTYVECLLYNFHHLSHKTPNATNSVCGYTIVTGQPSNRIGRIFLRILKILLRAIFQSNWTEASAYYT</sequence>
<keyword evidence="3" id="KW-1185">Reference proteome</keyword>
<evidence type="ECO:0000256" key="1">
    <source>
        <dbReference type="ARBA" id="ARBA00022703"/>
    </source>
</evidence>
<feature type="non-terminal residue" evidence="2">
    <location>
        <position position="1"/>
    </location>
</feature>
<dbReference type="GO" id="GO:0043067">
    <property type="term" value="P:regulation of programmed cell death"/>
    <property type="evidence" value="ECO:0007669"/>
    <property type="project" value="TreeGrafter"/>
</dbReference>
<dbReference type="GO" id="GO:0003729">
    <property type="term" value="F:mRNA binding"/>
    <property type="evidence" value="ECO:0007669"/>
    <property type="project" value="TreeGrafter"/>
</dbReference>
<comment type="caution">
    <text evidence="2">The sequence shown here is derived from an EMBL/GenBank/DDBJ whole genome shotgun (WGS) entry which is preliminary data.</text>
</comment>
<dbReference type="EMBL" id="JAJJMA010008112">
    <property type="protein sequence ID" value="MCL7022101.1"/>
    <property type="molecule type" value="Genomic_DNA"/>
</dbReference>
<proteinExistence type="predicted"/>
<organism evidence="2 3">
    <name type="scientific">Papaver nudicaule</name>
    <name type="common">Iceland poppy</name>
    <dbReference type="NCBI Taxonomy" id="74823"/>
    <lineage>
        <taxon>Eukaryota</taxon>
        <taxon>Viridiplantae</taxon>
        <taxon>Streptophyta</taxon>
        <taxon>Embryophyta</taxon>
        <taxon>Tracheophyta</taxon>
        <taxon>Spermatophyta</taxon>
        <taxon>Magnoliopsida</taxon>
        <taxon>Ranunculales</taxon>
        <taxon>Papaveraceae</taxon>
        <taxon>Papaveroideae</taxon>
        <taxon>Papaver</taxon>
    </lineage>
</organism>
<gene>
    <name evidence="2" type="ORF">MKW94_028483</name>
</gene>
<keyword evidence="1" id="KW-0053">Apoptosis</keyword>
<evidence type="ECO:0000313" key="3">
    <source>
        <dbReference type="Proteomes" id="UP001177140"/>
    </source>
</evidence>
<accession>A0AA41UWH5</accession>
<evidence type="ECO:0000313" key="2">
    <source>
        <dbReference type="EMBL" id="MCL7022101.1"/>
    </source>
</evidence>
<dbReference type="PANTHER" id="PTHR12758">
    <property type="entry name" value="APOPTOSIS INHIBITOR 5-RELATED"/>
    <property type="match status" value="1"/>
</dbReference>
<name>A0AA41UWH5_PAPNU</name>
<dbReference type="GO" id="GO:0005634">
    <property type="term" value="C:nucleus"/>
    <property type="evidence" value="ECO:0007669"/>
    <property type="project" value="TreeGrafter"/>
</dbReference>
<dbReference type="PANTHER" id="PTHR12758:SF19">
    <property type="entry name" value="APOPTOSIS INHIBITOR 5"/>
    <property type="match status" value="1"/>
</dbReference>